<name>A0ABX5LXM4_9GAMM</name>
<dbReference type="Gene3D" id="3.40.50.720">
    <property type="entry name" value="NAD(P)-binding Rossmann-like Domain"/>
    <property type="match status" value="1"/>
</dbReference>
<evidence type="ECO:0000256" key="4">
    <source>
        <dbReference type="ARBA" id="ARBA00023027"/>
    </source>
</evidence>
<dbReference type="SUPFAM" id="SSF52283">
    <property type="entry name" value="Formate/glycerate dehydrogenase catalytic domain-like"/>
    <property type="match status" value="1"/>
</dbReference>
<sequence length="369" mass="40344">MSDSFLRLAAWSRLQMPRTQRALQQLPDLHGVRMAMSMHLDIKMLPLVEGLREKGAELYITTCNPTTVRNDVVDAMRDCGAEVNAWKDMPMSAYQAAIQQALAWEPTHLSEMGADFTYEIQQQQRQVPNIIASLEATGSGVNRLQGILPTYPIFNWDDLPVKEGLHNRHMVGLTTWHAFFNTTRLSLHEKKVLIVGYGTVGQGLADSARAYGGQIMVAEADPARRVQAAYDGWLTGSVEELAPLADVICTATGAHHVLPWSVLQQLKDGCFLLNSGHRQDEIEHEALDACPHETALPLVEGYTLPSGHKVYLIANGAMANLTAGEGDSLNAFDVTLAVMTTGIGHIVGEGSRASAGVYLLPQKVWQPAL</sequence>
<organism evidence="6 7">
    <name type="scientific">Pokkaliibacter plantistimulans</name>
    <dbReference type="NCBI Taxonomy" id="1635171"/>
    <lineage>
        <taxon>Bacteria</taxon>
        <taxon>Pseudomonadati</taxon>
        <taxon>Pseudomonadota</taxon>
        <taxon>Gammaproteobacteria</taxon>
        <taxon>Oceanospirillales</taxon>
        <taxon>Balneatrichaceae</taxon>
        <taxon>Pokkaliibacter</taxon>
    </lineage>
</organism>
<comment type="similarity">
    <text evidence="2">Belongs to the adenosylhomocysteinase family.</text>
</comment>
<dbReference type="Proteomes" id="UP000248090">
    <property type="component" value="Unassembled WGS sequence"/>
</dbReference>
<keyword evidence="4" id="KW-0520">NAD</keyword>
<dbReference type="Pfam" id="PF00670">
    <property type="entry name" value="AdoHcyase_NAD"/>
    <property type="match status" value="1"/>
</dbReference>
<dbReference type="InterPro" id="IPR015878">
    <property type="entry name" value="Ado_hCys_hydrolase_NAD-bd"/>
</dbReference>
<dbReference type="InterPro" id="IPR000043">
    <property type="entry name" value="Adenosylhomocysteinase-like"/>
</dbReference>
<evidence type="ECO:0000256" key="3">
    <source>
        <dbReference type="ARBA" id="ARBA00022563"/>
    </source>
</evidence>
<protein>
    <submittedName>
        <fullName evidence="6">Adenosylhomocysteinase</fullName>
    </submittedName>
</protein>
<evidence type="ECO:0000259" key="5">
    <source>
        <dbReference type="SMART" id="SM00997"/>
    </source>
</evidence>
<comment type="cofactor">
    <cofactor evidence="1">
        <name>NAD(+)</name>
        <dbReference type="ChEBI" id="CHEBI:57540"/>
    </cofactor>
</comment>
<dbReference type="Gene3D" id="3.40.50.1480">
    <property type="entry name" value="Adenosylhomocysteinase-like"/>
    <property type="match status" value="1"/>
</dbReference>
<feature type="domain" description="S-adenosyl-L-homocysteine hydrolase NAD binding" evidence="5">
    <location>
        <begin position="167"/>
        <end position="326"/>
    </location>
</feature>
<evidence type="ECO:0000256" key="2">
    <source>
        <dbReference type="ARBA" id="ARBA00007122"/>
    </source>
</evidence>
<dbReference type="Pfam" id="PF05221">
    <property type="entry name" value="AdoHcyase"/>
    <property type="match status" value="1"/>
</dbReference>
<reference evidence="6 7" key="1">
    <citation type="submission" date="2015-03" db="EMBL/GenBank/DDBJ databases">
        <authorList>
            <person name="Krishnan R."/>
            <person name="Midha S."/>
            <person name="Patil P.B."/>
            <person name="Rameshkumar N."/>
        </authorList>
    </citation>
    <scope>NUCLEOTIDE SEQUENCE [LARGE SCALE GENOMIC DNA]</scope>
    <source>
        <strain evidence="6 7">L1E11</strain>
    </source>
</reference>
<dbReference type="SMART" id="SM00997">
    <property type="entry name" value="AdoHcyase_NAD"/>
    <property type="match status" value="1"/>
</dbReference>
<dbReference type="RefSeq" id="WP_207780280.1">
    <property type="nucleotide sequence ID" value="NZ_CP177354.1"/>
</dbReference>
<dbReference type="PANTHER" id="PTHR23420:SF0">
    <property type="entry name" value="ADENOSYLHOMOCYSTEINASE"/>
    <property type="match status" value="1"/>
</dbReference>
<accession>A0ABX5LXM4</accession>
<comment type="caution">
    <text evidence="6">The sequence shown here is derived from an EMBL/GenBank/DDBJ whole genome shotgun (WGS) entry which is preliminary data.</text>
</comment>
<dbReference type="SUPFAM" id="SSF51735">
    <property type="entry name" value="NAD(P)-binding Rossmann-fold domains"/>
    <property type="match status" value="1"/>
</dbReference>
<gene>
    <name evidence="6" type="ORF">WH50_11935</name>
</gene>
<proteinExistence type="inferred from homology"/>
<dbReference type="InterPro" id="IPR042172">
    <property type="entry name" value="Adenosylhomocyst_ase-like_sf"/>
</dbReference>
<evidence type="ECO:0000313" key="7">
    <source>
        <dbReference type="Proteomes" id="UP000248090"/>
    </source>
</evidence>
<dbReference type="PANTHER" id="PTHR23420">
    <property type="entry name" value="ADENOSYLHOMOCYSTEINASE"/>
    <property type="match status" value="1"/>
</dbReference>
<evidence type="ECO:0000313" key="6">
    <source>
        <dbReference type="EMBL" id="PXF31051.1"/>
    </source>
</evidence>
<dbReference type="SMART" id="SM00996">
    <property type="entry name" value="AdoHcyase"/>
    <property type="match status" value="1"/>
</dbReference>
<dbReference type="EMBL" id="LAPT01000054">
    <property type="protein sequence ID" value="PXF31051.1"/>
    <property type="molecule type" value="Genomic_DNA"/>
</dbReference>
<keyword evidence="3" id="KW-0554">One-carbon metabolism</keyword>
<keyword evidence="7" id="KW-1185">Reference proteome</keyword>
<dbReference type="InterPro" id="IPR036291">
    <property type="entry name" value="NAD(P)-bd_dom_sf"/>
</dbReference>
<evidence type="ECO:0000256" key="1">
    <source>
        <dbReference type="ARBA" id="ARBA00001911"/>
    </source>
</evidence>